<dbReference type="AlphaFoldDB" id="A0A6A6AXS0"/>
<evidence type="ECO:0000256" key="2">
    <source>
        <dbReference type="SAM" id="Phobius"/>
    </source>
</evidence>
<accession>A0A6A6AXS0</accession>
<proteinExistence type="predicted"/>
<dbReference type="EMBL" id="ML995554">
    <property type="protein sequence ID" value="KAF2135754.1"/>
    <property type="molecule type" value="Genomic_DNA"/>
</dbReference>
<feature type="region of interest" description="Disordered" evidence="1">
    <location>
        <begin position="661"/>
        <end position="702"/>
    </location>
</feature>
<dbReference type="GeneID" id="54304050"/>
<feature type="transmembrane region" description="Helical" evidence="2">
    <location>
        <begin position="554"/>
        <end position="582"/>
    </location>
</feature>
<dbReference type="OrthoDB" id="3540210at2759"/>
<keyword evidence="2" id="KW-0472">Membrane</keyword>
<organism evidence="3 4">
    <name type="scientific">Aplosporella prunicola CBS 121167</name>
    <dbReference type="NCBI Taxonomy" id="1176127"/>
    <lineage>
        <taxon>Eukaryota</taxon>
        <taxon>Fungi</taxon>
        <taxon>Dikarya</taxon>
        <taxon>Ascomycota</taxon>
        <taxon>Pezizomycotina</taxon>
        <taxon>Dothideomycetes</taxon>
        <taxon>Dothideomycetes incertae sedis</taxon>
        <taxon>Botryosphaeriales</taxon>
        <taxon>Aplosporellaceae</taxon>
        <taxon>Aplosporella</taxon>
    </lineage>
</organism>
<evidence type="ECO:0000313" key="4">
    <source>
        <dbReference type="Proteomes" id="UP000799438"/>
    </source>
</evidence>
<feature type="compositionally biased region" description="Basic and acidic residues" evidence="1">
    <location>
        <begin position="692"/>
        <end position="702"/>
    </location>
</feature>
<feature type="transmembrane region" description="Helical" evidence="2">
    <location>
        <begin position="40"/>
        <end position="67"/>
    </location>
</feature>
<evidence type="ECO:0000313" key="3">
    <source>
        <dbReference type="EMBL" id="KAF2135754.1"/>
    </source>
</evidence>
<protein>
    <submittedName>
        <fullName evidence="3">Uncharacterized protein</fullName>
    </submittedName>
</protein>
<keyword evidence="2" id="KW-1133">Transmembrane helix</keyword>
<reference evidence="3" key="1">
    <citation type="journal article" date="2020" name="Stud. Mycol.">
        <title>101 Dothideomycetes genomes: a test case for predicting lifestyles and emergence of pathogens.</title>
        <authorList>
            <person name="Haridas S."/>
            <person name="Albert R."/>
            <person name="Binder M."/>
            <person name="Bloem J."/>
            <person name="Labutti K."/>
            <person name="Salamov A."/>
            <person name="Andreopoulos B."/>
            <person name="Baker S."/>
            <person name="Barry K."/>
            <person name="Bills G."/>
            <person name="Bluhm B."/>
            <person name="Cannon C."/>
            <person name="Castanera R."/>
            <person name="Culley D."/>
            <person name="Daum C."/>
            <person name="Ezra D."/>
            <person name="Gonzalez J."/>
            <person name="Henrissat B."/>
            <person name="Kuo A."/>
            <person name="Liang C."/>
            <person name="Lipzen A."/>
            <person name="Lutzoni F."/>
            <person name="Magnuson J."/>
            <person name="Mondo S."/>
            <person name="Nolan M."/>
            <person name="Ohm R."/>
            <person name="Pangilinan J."/>
            <person name="Park H.-J."/>
            <person name="Ramirez L."/>
            <person name="Alfaro M."/>
            <person name="Sun H."/>
            <person name="Tritt A."/>
            <person name="Yoshinaga Y."/>
            <person name="Zwiers L.-H."/>
            <person name="Turgeon B."/>
            <person name="Goodwin S."/>
            <person name="Spatafora J."/>
            <person name="Crous P."/>
            <person name="Grigoriev I."/>
        </authorList>
    </citation>
    <scope>NUCLEOTIDE SEQUENCE</scope>
    <source>
        <strain evidence="3">CBS 121167</strain>
    </source>
</reference>
<gene>
    <name evidence="3" type="ORF">K452DRAFT_362977</name>
</gene>
<sequence length="702" mass="78019">MSSPTLPDYYTVYQGVWTNSAHGGRVFGATLTLNRRDGALLVAFIALFVTLVGTSFWRLVCYAFHYYRSTELPRDGLHHQVQATFRNSANGASGIWGLISILRAWRKESTSKQPYRQVLPPIAISLFIVCAFATASGFSSRISSAIGNEVLIRSDNCGIIMPDNRTILDLATVIGPYSQQRGKAHANYASQCYNSTNPETCNIYVRDRLDVEVIRNASCPFGDVCTRPNNSLVLDSGLVSLSDDLGVNFPPARHFSLRYKAQCSPLKVGPYQTFHNYTDESGVTTYARYHYGQNNLWRHNYTYEYRANTTELNLAPAPDYTISVMSASQYNGTFKGTSSVFYPIPELDYPNADLDLYFLSANEIGFAQEVKDDWYSAQQPSLTRSNMQLGDEKLHTYKQDTPVSVLACTSQKQWCISKDRCTQLLSNHDAAITAGDMAGDEAALALFKWLAWATVQSGPSISMAVSTLGSQALMARDKMFGSIQGPLPDNQWQIEVEDWFNVVLANMQATYVDVATGPAEESAVRLLKRPSNKEEKFLCLNQKIRSTAYTNISVFGLVIILSLGTIIILLSTFTEPLIAFILRRRRADTYAHLEWGVNETLQLQRLAHEGIGIGRWKNCSDSVPITEKGDDLGVLDLDQREHVRLKAPVAGWEKEVVARVDSVGSEESGESKCEKGEAGSEGGESPRCIRPCSDEIRRDEEA</sequence>
<name>A0A6A6AXS0_9PEZI</name>
<keyword evidence="2" id="KW-0812">Transmembrane</keyword>
<keyword evidence="4" id="KW-1185">Reference proteome</keyword>
<evidence type="ECO:0000256" key="1">
    <source>
        <dbReference type="SAM" id="MobiDB-lite"/>
    </source>
</evidence>
<dbReference type="Proteomes" id="UP000799438">
    <property type="component" value="Unassembled WGS sequence"/>
</dbReference>
<feature type="compositionally biased region" description="Basic and acidic residues" evidence="1">
    <location>
        <begin position="669"/>
        <end position="678"/>
    </location>
</feature>
<dbReference type="RefSeq" id="XP_033391472.1">
    <property type="nucleotide sequence ID" value="XM_033546544.1"/>
</dbReference>